<organism evidence="1 2">
    <name type="scientific">Heterorhabditis bacteriophora</name>
    <name type="common">Entomopathogenic nematode worm</name>
    <dbReference type="NCBI Taxonomy" id="37862"/>
    <lineage>
        <taxon>Eukaryota</taxon>
        <taxon>Metazoa</taxon>
        <taxon>Ecdysozoa</taxon>
        <taxon>Nematoda</taxon>
        <taxon>Chromadorea</taxon>
        <taxon>Rhabditida</taxon>
        <taxon>Rhabditina</taxon>
        <taxon>Rhabditomorpha</taxon>
        <taxon>Strongyloidea</taxon>
        <taxon>Heterorhabditidae</taxon>
        <taxon>Heterorhabditis</taxon>
    </lineage>
</organism>
<dbReference type="WBParaSite" id="Hba_11410">
    <property type="protein sequence ID" value="Hba_11410"/>
    <property type="gene ID" value="Hba_11410"/>
</dbReference>
<evidence type="ECO:0000313" key="2">
    <source>
        <dbReference type="WBParaSite" id="Hba_11410"/>
    </source>
</evidence>
<dbReference type="Proteomes" id="UP000095283">
    <property type="component" value="Unplaced"/>
</dbReference>
<proteinExistence type="predicted"/>
<dbReference type="AlphaFoldDB" id="A0A1I7X1S6"/>
<sequence length="115" mass="13411">MVDTIMNRPPDYYCMTYYDFDDEDVQSSSHESKRPSDYSVEEAVRGVHGQLNHLAAENLVFNVPEFARIIICGERFISSYEKVMTTDDIKNKAEMVSIQGLFFFTFLMSFRIKEI</sequence>
<name>A0A1I7X1S6_HETBA</name>
<reference evidence="2" key="1">
    <citation type="submission" date="2016-11" db="UniProtKB">
        <authorList>
            <consortium name="WormBaseParasite"/>
        </authorList>
    </citation>
    <scope>IDENTIFICATION</scope>
</reference>
<accession>A0A1I7X1S6</accession>
<protein>
    <submittedName>
        <fullName evidence="2">CBFD_NFYB_HMF domain-containing protein</fullName>
    </submittedName>
</protein>
<evidence type="ECO:0000313" key="1">
    <source>
        <dbReference type="Proteomes" id="UP000095283"/>
    </source>
</evidence>
<keyword evidence="1" id="KW-1185">Reference proteome</keyword>